<sequence>MNFARFPPSLSPFSSLLLPIPVLCQTLLPSLLMSITSHYHRGVPLLKFIIFGFRTLTQKRSVAIASSP</sequence>
<evidence type="ECO:0000313" key="2">
    <source>
        <dbReference type="EMBL" id="KAG6728882.1"/>
    </source>
</evidence>
<evidence type="ECO:0008006" key="4">
    <source>
        <dbReference type="Google" id="ProtNLM"/>
    </source>
</evidence>
<name>A0A922FY27_CARIL</name>
<accession>A0A922FY27</accession>
<gene>
    <name evidence="2" type="ORF">I3842_02G196700</name>
</gene>
<dbReference type="AlphaFoldDB" id="A0A922FY27"/>
<feature type="signal peptide" evidence="1">
    <location>
        <begin position="1"/>
        <end position="24"/>
    </location>
</feature>
<comment type="caution">
    <text evidence="2">The sequence shown here is derived from an EMBL/GenBank/DDBJ whole genome shotgun (WGS) entry which is preliminary data.</text>
</comment>
<feature type="chain" id="PRO_5037840048" description="Secreted protein" evidence="1">
    <location>
        <begin position="25"/>
        <end position="68"/>
    </location>
</feature>
<dbReference type="EMBL" id="CM031826">
    <property type="protein sequence ID" value="KAG6728882.1"/>
    <property type="molecule type" value="Genomic_DNA"/>
</dbReference>
<organism evidence="2 3">
    <name type="scientific">Carya illinoinensis</name>
    <name type="common">Pecan</name>
    <dbReference type="NCBI Taxonomy" id="32201"/>
    <lineage>
        <taxon>Eukaryota</taxon>
        <taxon>Viridiplantae</taxon>
        <taxon>Streptophyta</taxon>
        <taxon>Embryophyta</taxon>
        <taxon>Tracheophyta</taxon>
        <taxon>Spermatophyta</taxon>
        <taxon>Magnoliopsida</taxon>
        <taxon>eudicotyledons</taxon>
        <taxon>Gunneridae</taxon>
        <taxon>Pentapetalae</taxon>
        <taxon>rosids</taxon>
        <taxon>fabids</taxon>
        <taxon>Fagales</taxon>
        <taxon>Juglandaceae</taxon>
        <taxon>Carya</taxon>
    </lineage>
</organism>
<dbReference type="Proteomes" id="UP000811246">
    <property type="component" value="Chromosome 2"/>
</dbReference>
<proteinExistence type="predicted"/>
<reference evidence="2" key="1">
    <citation type="submission" date="2021-01" db="EMBL/GenBank/DDBJ databases">
        <authorList>
            <person name="Lovell J.T."/>
            <person name="Bentley N."/>
            <person name="Bhattarai G."/>
            <person name="Jenkins J.W."/>
            <person name="Sreedasyam A."/>
            <person name="Alarcon Y."/>
            <person name="Bock C."/>
            <person name="Boston L."/>
            <person name="Carlson J."/>
            <person name="Cervantes K."/>
            <person name="Clermont K."/>
            <person name="Krom N."/>
            <person name="Kubenka K."/>
            <person name="Mamidi S."/>
            <person name="Mattison C."/>
            <person name="Monteros M."/>
            <person name="Pisani C."/>
            <person name="Plott C."/>
            <person name="Rajasekar S."/>
            <person name="Rhein H.S."/>
            <person name="Rohla C."/>
            <person name="Song M."/>
            <person name="Hilaire R.S."/>
            <person name="Shu S."/>
            <person name="Wells L."/>
            <person name="Wang X."/>
            <person name="Webber J."/>
            <person name="Heerema R.J."/>
            <person name="Klein P."/>
            <person name="Conner P."/>
            <person name="Grauke L."/>
            <person name="Grimwood J."/>
            <person name="Schmutz J."/>
            <person name="Randall J.J."/>
        </authorList>
    </citation>
    <scope>NUCLEOTIDE SEQUENCE</scope>
    <source>
        <tissue evidence="2">Leaf</tissue>
    </source>
</reference>
<evidence type="ECO:0000313" key="3">
    <source>
        <dbReference type="Proteomes" id="UP000811246"/>
    </source>
</evidence>
<evidence type="ECO:0000256" key="1">
    <source>
        <dbReference type="SAM" id="SignalP"/>
    </source>
</evidence>
<protein>
    <recommendedName>
        <fullName evidence="4">Secreted protein</fullName>
    </recommendedName>
</protein>
<keyword evidence="1" id="KW-0732">Signal</keyword>